<evidence type="ECO:0000256" key="1">
    <source>
        <dbReference type="SAM" id="MobiDB-lite"/>
    </source>
</evidence>
<protein>
    <submittedName>
        <fullName evidence="3">Uncharacterized protein</fullName>
    </submittedName>
</protein>
<name>A0A9X3NW56_9ACTN</name>
<feature type="region of interest" description="Disordered" evidence="1">
    <location>
        <begin position="1"/>
        <end position="50"/>
    </location>
</feature>
<feature type="compositionally biased region" description="Basic and acidic residues" evidence="1">
    <location>
        <begin position="201"/>
        <end position="214"/>
    </location>
</feature>
<keyword evidence="4" id="KW-1185">Reference proteome</keyword>
<keyword evidence="2" id="KW-1133">Transmembrane helix</keyword>
<organism evidence="3 4">
    <name type="scientific">Streptomonospora mangrovi</name>
    <dbReference type="NCBI Taxonomy" id="2883123"/>
    <lineage>
        <taxon>Bacteria</taxon>
        <taxon>Bacillati</taxon>
        <taxon>Actinomycetota</taxon>
        <taxon>Actinomycetes</taxon>
        <taxon>Streptosporangiales</taxon>
        <taxon>Nocardiopsidaceae</taxon>
        <taxon>Streptomonospora</taxon>
    </lineage>
</organism>
<dbReference type="AlphaFoldDB" id="A0A9X3NW56"/>
<proteinExistence type="predicted"/>
<keyword evidence="2" id="KW-0812">Transmembrane</keyword>
<feature type="compositionally biased region" description="Basic and acidic residues" evidence="1">
    <location>
        <begin position="26"/>
        <end position="36"/>
    </location>
</feature>
<evidence type="ECO:0000313" key="4">
    <source>
        <dbReference type="Proteomes" id="UP001140076"/>
    </source>
</evidence>
<feature type="region of interest" description="Disordered" evidence="1">
    <location>
        <begin position="182"/>
        <end position="220"/>
    </location>
</feature>
<feature type="transmembrane region" description="Helical" evidence="2">
    <location>
        <begin position="155"/>
        <end position="175"/>
    </location>
</feature>
<dbReference type="EMBL" id="JAJAQC010000020">
    <property type="protein sequence ID" value="MDA0565371.1"/>
    <property type="molecule type" value="Genomic_DNA"/>
</dbReference>
<reference evidence="3" key="1">
    <citation type="submission" date="2021-10" db="EMBL/GenBank/DDBJ databases">
        <title>Streptomonospora sp. nov., isolated from mangrove soil.</title>
        <authorList>
            <person name="Chen X."/>
            <person name="Ge X."/>
            <person name="Liu W."/>
        </authorList>
    </citation>
    <scope>NUCLEOTIDE SEQUENCE</scope>
    <source>
        <strain evidence="3">S1-112</strain>
    </source>
</reference>
<dbReference type="RefSeq" id="WP_270072647.1">
    <property type="nucleotide sequence ID" value="NZ_JAJAQC010000020.1"/>
</dbReference>
<feature type="transmembrane region" description="Helical" evidence="2">
    <location>
        <begin position="53"/>
        <end position="70"/>
    </location>
</feature>
<feature type="transmembrane region" description="Helical" evidence="2">
    <location>
        <begin position="90"/>
        <end position="109"/>
    </location>
</feature>
<evidence type="ECO:0000313" key="3">
    <source>
        <dbReference type="EMBL" id="MDA0565371.1"/>
    </source>
</evidence>
<feature type="transmembrane region" description="Helical" evidence="2">
    <location>
        <begin position="225"/>
        <end position="248"/>
    </location>
</feature>
<dbReference type="Proteomes" id="UP001140076">
    <property type="component" value="Unassembled WGS sequence"/>
</dbReference>
<keyword evidence="2" id="KW-0472">Membrane</keyword>
<feature type="compositionally biased region" description="Basic residues" evidence="1">
    <location>
        <begin position="16"/>
        <end position="25"/>
    </location>
</feature>
<gene>
    <name evidence="3" type="ORF">LG943_13765</name>
</gene>
<comment type="caution">
    <text evidence="3">The sequence shown here is derived from an EMBL/GenBank/DDBJ whole genome shotgun (WGS) entry which is preliminary data.</text>
</comment>
<evidence type="ECO:0000256" key="2">
    <source>
        <dbReference type="SAM" id="Phobius"/>
    </source>
</evidence>
<sequence>MSRRPPWRTGGEPPPRGRRARRRHHVSGDPRRRDGTWRLPPPRRTPGERAGRAAFTTLCLGAALAALVAVNQTPLSMVAVTVPPAAHGLWFALAATAAGYIALSLWYCLPGMTRALRCLAAAPGILLVVVGRPPGRGDDHVPQFATGWFADGTQAVVAMALFLTLGAGLVLWAGVRGPRLRASAPGAGKSVEHGAPPVRHKGMDTDTRRTERTRQGSSHHRRPRITVVAALIWAALLGIVIVDLIGLLSA</sequence>
<feature type="transmembrane region" description="Helical" evidence="2">
    <location>
        <begin position="116"/>
        <end position="135"/>
    </location>
</feature>
<accession>A0A9X3NW56</accession>